<keyword evidence="10 16" id="KW-1133">Transmembrane helix</keyword>
<dbReference type="SUPFAM" id="SSF52172">
    <property type="entry name" value="CheY-like"/>
    <property type="match status" value="1"/>
</dbReference>
<dbReference type="Gene3D" id="3.30.565.10">
    <property type="entry name" value="Histidine kinase-like ATPase, C-terminal domain"/>
    <property type="match status" value="1"/>
</dbReference>
<evidence type="ECO:0000256" key="14">
    <source>
        <dbReference type="PROSITE-ProRule" id="PRU00169"/>
    </source>
</evidence>
<evidence type="ECO:0000256" key="4">
    <source>
        <dbReference type="ARBA" id="ARBA00022553"/>
    </source>
</evidence>
<dbReference type="Pfam" id="PF02518">
    <property type="entry name" value="HATPase_c"/>
    <property type="match status" value="1"/>
</dbReference>
<keyword evidence="8" id="KW-0418">Kinase</keyword>
<dbReference type="SMART" id="SM00388">
    <property type="entry name" value="HisKA"/>
    <property type="match status" value="1"/>
</dbReference>
<keyword evidence="7" id="KW-0547">Nucleotide-binding</keyword>
<evidence type="ECO:0000256" key="13">
    <source>
        <dbReference type="ARBA" id="ARBA00023180"/>
    </source>
</evidence>
<evidence type="ECO:0000256" key="12">
    <source>
        <dbReference type="ARBA" id="ARBA00023136"/>
    </source>
</evidence>
<dbReference type="InterPro" id="IPR011006">
    <property type="entry name" value="CheY-like_superfamily"/>
</dbReference>
<dbReference type="FunFam" id="1.10.287.130:FF:000004">
    <property type="entry name" value="Ethylene receptor 1"/>
    <property type="match status" value="1"/>
</dbReference>
<dbReference type="Proteomes" id="UP000033647">
    <property type="component" value="Unassembled WGS sequence"/>
</dbReference>
<dbReference type="InterPro" id="IPR003594">
    <property type="entry name" value="HATPase_dom"/>
</dbReference>
<evidence type="ECO:0000313" key="20">
    <source>
        <dbReference type="Proteomes" id="UP000033647"/>
    </source>
</evidence>
<evidence type="ECO:0000256" key="1">
    <source>
        <dbReference type="ARBA" id="ARBA00000085"/>
    </source>
</evidence>
<dbReference type="PANTHER" id="PTHR43047:SF72">
    <property type="entry name" value="OSMOSENSING HISTIDINE PROTEIN KINASE SLN1"/>
    <property type="match status" value="1"/>
</dbReference>
<dbReference type="GO" id="GO:0009927">
    <property type="term" value="F:histidine phosphotransfer kinase activity"/>
    <property type="evidence" value="ECO:0007669"/>
    <property type="project" value="TreeGrafter"/>
</dbReference>
<dbReference type="InterPro" id="IPR001789">
    <property type="entry name" value="Sig_transdc_resp-reg_receiver"/>
</dbReference>
<dbReference type="STRING" id="1047168.A0A0F4GNI1"/>
<evidence type="ECO:0000256" key="11">
    <source>
        <dbReference type="ARBA" id="ARBA00023012"/>
    </source>
</evidence>
<keyword evidence="12 16" id="KW-0472">Membrane</keyword>
<dbReference type="Pfam" id="PF00072">
    <property type="entry name" value="Response_reg"/>
    <property type="match status" value="1"/>
</dbReference>
<feature type="domain" description="Histidine kinase" evidence="17">
    <location>
        <begin position="560"/>
        <end position="844"/>
    </location>
</feature>
<dbReference type="PRINTS" id="PR00344">
    <property type="entry name" value="BCTRLSENSOR"/>
</dbReference>
<dbReference type="CDD" id="cd00082">
    <property type="entry name" value="HisKA"/>
    <property type="match status" value="1"/>
</dbReference>
<feature type="region of interest" description="Disordered" evidence="15">
    <location>
        <begin position="847"/>
        <end position="942"/>
    </location>
</feature>
<dbReference type="Gene3D" id="3.40.50.2300">
    <property type="match status" value="1"/>
</dbReference>
<dbReference type="SUPFAM" id="SSF47384">
    <property type="entry name" value="Homodimeric domain of signal transducing histidine kinase"/>
    <property type="match status" value="1"/>
</dbReference>
<evidence type="ECO:0000256" key="8">
    <source>
        <dbReference type="ARBA" id="ARBA00022777"/>
    </source>
</evidence>
<dbReference type="Pfam" id="PF00512">
    <property type="entry name" value="HisKA"/>
    <property type="match status" value="1"/>
</dbReference>
<keyword evidence="9" id="KW-0067">ATP-binding</keyword>
<dbReference type="PROSITE" id="PS50110">
    <property type="entry name" value="RESPONSE_REGULATORY"/>
    <property type="match status" value="1"/>
</dbReference>
<keyword evidence="6 16" id="KW-0812">Transmembrane</keyword>
<dbReference type="SUPFAM" id="SSF55874">
    <property type="entry name" value="ATPase domain of HSP90 chaperone/DNA topoisomerase II/histidine kinase"/>
    <property type="match status" value="1"/>
</dbReference>
<accession>A0A0F4GNI1</accession>
<protein>
    <recommendedName>
        <fullName evidence="3">histidine kinase</fullName>
        <ecNumber evidence="3">2.7.13.3</ecNumber>
    </recommendedName>
</protein>
<evidence type="ECO:0000256" key="6">
    <source>
        <dbReference type="ARBA" id="ARBA00022692"/>
    </source>
</evidence>
<evidence type="ECO:0000256" key="16">
    <source>
        <dbReference type="SAM" id="Phobius"/>
    </source>
</evidence>
<gene>
    <name evidence="19" type="ORF">TI39_contig462g00005</name>
</gene>
<dbReference type="EC" id="2.7.13.3" evidence="3"/>
<proteinExistence type="predicted"/>
<organism evidence="19 20">
    <name type="scientific">Zymoseptoria brevis</name>
    <dbReference type="NCBI Taxonomy" id="1047168"/>
    <lineage>
        <taxon>Eukaryota</taxon>
        <taxon>Fungi</taxon>
        <taxon>Dikarya</taxon>
        <taxon>Ascomycota</taxon>
        <taxon>Pezizomycotina</taxon>
        <taxon>Dothideomycetes</taxon>
        <taxon>Dothideomycetidae</taxon>
        <taxon>Mycosphaerellales</taxon>
        <taxon>Mycosphaerellaceae</taxon>
        <taxon>Zymoseptoria</taxon>
    </lineage>
</organism>
<dbReference type="SMART" id="SM00387">
    <property type="entry name" value="HATPase_c"/>
    <property type="match status" value="1"/>
</dbReference>
<evidence type="ECO:0000259" key="18">
    <source>
        <dbReference type="PROSITE" id="PS50110"/>
    </source>
</evidence>
<feature type="compositionally biased region" description="Low complexity" evidence="15">
    <location>
        <begin position="872"/>
        <end position="889"/>
    </location>
</feature>
<dbReference type="OrthoDB" id="60033at2759"/>
<evidence type="ECO:0000313" key="19">
    <source>
        <dbReference type="EMBL" id="KJX97765.1"/>
    </source>
</evidence>
<evidence type="ECO:0000256" key="2">
    <source>
        <dbReference type="ARBA" id="ARBA00004370"/>
    </source>
</evidence>
<evidence type="ECO:0000259" key="17">
    <source>
        <dbReference type="PROSITE" id="PS50109"/>
    </source>
</evidence>
<feature type="compositionally biased region" description="Polar residues" evidence="15">
    <location>
        <begin position="849"/>
        <end position="871"/>
    </location>
</feature>
<dbReference type="GO" id="GO:0005524">
    <property type="term" value="F:ATP binding"/>
    <property type="evidence" value="ECO:0007669"/>
    <property type="project" value="UniProtKB-KW"/>
</dbReference>
<sequence>MRLSLRQQLAFLLVISGGIGLAVLAIATWVLNHDFVLDVAASRLEITASLKAAQVAFNLELMQTAATFLSNRVTIQEALERYNNGTDLTAGNFNLAETSLASALGNIGPLRSGLVLQAQIYPGNGSGPAGTSSVMRATGIPHQSIKLPYLNSNGQQAYLGDDDLGYPPALYPNLTVSQDSTSASSNPMASFNGEVLGIRSTLILGPRMINSSFSLISFTLPVVNNTETDSILGWATVVTDARLILEVARDSSGLGETGQTLLVGPTNATNKFPPGISGNSGSARNAEVELLFPLPTSAVARHPKHVVGTQNPSFLASQYPAVERAITEDLRGIDDVGSMMRTHNEDGKHVLVGYSLLPTDLLDWIVVVEQARSEVWQPINHLRTIILACLFGVIGFMCVVSFPLAHWAVLPIMKIRAATEQTIAPPGRSYSDSKPSSYSSKDLSSFASRAEIGLHHPTMNWTGGVLAAIFRKFSMKKQAACSIQPRDEDHPRIPGKVPQRNTWITDEMSDLITTFNNMSDELLAQYTKLEDRVRQRTVELEYSKKAAEAANESKTRFVANVSHELRTPLNGILGLAAVCMAEDDPNRVKGSLMIIEKSGNLLLRTLNDLLTFSTNQLGHQVLTLDEKDFAIRDIETQTLAIFGQQSKERHVHLRVIFEETPGDVYGTGKLRDLRLYGDVHRILQIVINLVGNSLKFTPEEGSVTLRVRCLRERPAIRRVTPGAPATRQQTPASPGLGTACFINPREAEPGHGLAHEDERSLPAGTDVFIELEVEDTGPGIEPEMQARIFEPFVQADAGLDRRHNGTGLGLSISTQLVSLMDGTIRLSSALGKGSIFTAKLPLRIVFGTSGDTPRSSMDLSRTVTGMFSPGTSSPAIPSSPDAAHADAVPGADSSTAKTDPSSPATTPPLADPSSQFAATSRPGITSPAPSSSSTSSSPQPPDFTQLRILVAEDNKVNQEVIQRMLRLEKIQHITIAPDGRIALDHITSSHATPDHSPFDLILMDIQMPNMDGLQATRKIRAEGFRNPIVALTAFAEQSNVEECFGAGMDFFLAKPVKRAKLKEVLVQCCSKKRLDGLVKEEGVLGKVEDCTNKKSL</sequence>
<feature type="domain" description="Response regulatory" evidence="18">
    <location>
        <begin position="947"/>
        <end position="1069"/>
    </location>
</feature>
<evidence type="ECO:0000256" key="5">
    <source>
        <dbReference type="ARBA" id="ARBA00022679"/>
    </source>
</evidence>
<feature type="modified residue" description="4-aspartylphosphate" evidence="14">
    <location>
        <position position="1004"/>
    </location>
</feature>
<dbReference type="AlphaFoldDB" id="A0A0F4GNI1"/>
<name>A0A0F4GNI1_9PEZI</name>
<keyword evidence="5" id="KW-0808">Transferase</keyword>
<keyword evidence="13" id="KW-0325">Glycoprotein</keyword>
<evidence type="ECO:0000256" key="3">
    <source>
        <dbReference type="ARBA" id="ARBA00012438"/>
    </source>
</evidence>
<dbReference type="InterPro" id="IPR005467">
    <property type="entry name" value="His_kinase_dom"/>
</dbReference>
<dbReference type="InterPro" id="IPR003661">
    <property type="entry name" value="HisK_dim/P_dom"/>
</dbReference>
<dbReference type="GO" id="GO:0007234">
    <property type="term" value="P:osmosensory signaling via phosphorelay pathway"/>
    <property type="evidence" value="ECO:0007669"/>
    <property type="project" value="UniProtKB-ARBA"/>
</dbReference>
<evidence type="ECO:0000256" key="9">
    <source>
        <dbReference type="ARBA" id="ARBA00022840"/>
    </source>
</evidence>
<comment type="caution">
    <text evidence="19">The sequence shown here is derived from an EMBL/GenBank/DDBJ whole genome shotgun (WGS) entry which is preliminary data.</text>
</comment>
<keyword evidence="20" id="KW-1185">Reference proteome</keyword>
<dbReference type="CDD" id="cd16922">
    <property type="entry name" value="HATPase_EvgS-ArcB-TorS-like"/>
    <property type="match status" value="1"/>
</dbReference>
<dbReference type="CDD" id="cd17546">
    <property type="entry name" value="REC_hyHK_CKI1_RcsC-like"/>
    <property type="match status" value="1"/>
</dbReference>
<dbReference type="SMART" id="SM00448">
    <property type="entry name" value="REC"/>
    <property type="match status" value="1"/>
</dbReference>
<comment type="subcellular location">
    <subcellularLocation>
        <location evidence="2">Membrane</location>
    </subcellularLocation>
</comment>
<dbReference type="EMBL" id="LAFY01000454">
    <property type="protein sequence ID" value="KJX97765.1"/>
    <property type="molecule type" value="Genomic_DNA"/>
</dbReference>
<keyword evidence="4 14" id="KW-0597">Phosphoprotein</keyword>
<evidence type="ECO:0000256" key="15">
    <source>
        <dbReference type="SAM" id="MobiDB-lite"/>
    </source>
</evidence>
<dbReference type="InterPro" id="IPR036890">
    <property type="entry name" value="HATPase_C_sf"/>
</dbReference>
<dbReference type="FunFam" id="3.40.50.2300:FF:000289">
    <property type="entry name" value="Osmosensing histidine protein kinase SLN1"/>
    <property type="match status" value="1"/>
</dbReference>
<dbReference type="InterPro" id="IPR004358">
    <property type="entry name" value="Sig_transdc_His_kin-like_C"/>
</dbReference>
<dbReference type="PANTHER" id="PTHR43047">
    <property type="entry name" value="TWO-COMPONENT HISTIDINE PROTEIN KINASE"/>
    <property type="match status" value="1"/>
</dbReference>
<evidence type="ECO:0000256" key="10">
    <source>
        <dbReference type="ARBA" id="ARBA00022989"/>
    </source>
</evidence>
<dbReference type="GO" id="GO:0000155">
    <property type="term" value="F:phosphorelay sensor kinase activity"/>
    <property type="evidence" value="ECO:0007669"/>
    <property type="project" value="InterPro"/>
</dbReference>
<feature type="compositionally biased region" description="Low complexity" evidence="15">
    <location>
        <begin position="926"/>
        <end position="937"/>
    </location>
</feature>
<feature type="transmembrane region" description="Helical" evidence="16">
    <location>
        <begin position="9"/>
        <end position="31"/>
    </location>
</feature>
<feature type="compositionally biased region" description="Polar residues" evidence="15">
    <location>
        <begin position="892"/>
        <end position="904"/>
    </location>
</feature>
<dbReference type="Gene3D" id="1.10.287.130">
    <property type="match status" value="1"/>
</dbReference>
<dbReference type="PROSITE" id="PS50109">
    <property type="entry name" value="HIS_KIN"/>
    <property type="match status" value="1"/>
</dbReference>
<dbReference type="InterPro" id="IPR036097">
    <property type="entry name" value="HisK_dim/P_sf"/>
</dbReference>
<evidence type="ECO:0000256" key="7">
    <source>
        <dbReference type="ARBA" id="ARBA00022741"/>
    </source>
</evidence>
<keyword evidence="11" id="KW-0902">Two-component regulatory system</keyword>
<reference evidence="19 20" key="1">
    <citation type="submission" date="2015-03" db="EMBL/GenBank/DDBJ databases">
        <title>RNA-seq based gene annotation and comparative genomics of four Zymoseptoria species reveal species-specific pathogenicity related genes and transposable element activity.</title>
        <authorList>
            <person name="Grandaubert J."/>
            <person name="Bhattacharyya A."/>
            <person name="Stukenbrock E.H."/>
        </authorList>
    </citation>
    <scope>NUCLEOTIDE SEQUENCE [LARGE SCALE GENOMIC DNA]</scope>
    <source>
        <strain evidence="19 20">Zb18110</strain>
    </source>
</reference>
<comment type="catalytic activity">
    <reaction evidence="1">
        <text>ATP + protein L-histidine = ADP + protein N-phospho-L-histidine.</text>
        <dbReference type="EC" id="2.7.13.3"/>
    </reaction>
</comment>
<dbReference type="GO" id="GO:0005886">
    <property type="term" value="C:plasma membrane"/>
    <property type="evidence" value="ECO:0007669"/>
    <property type="project" value="TreeGrafter"/>
</dbReference>